<dbReference type="Proteomes" id="UP000019486">
    <property type="component" value="Unassembled WGS sequence"/>
</dbReference>
<protein>
    <submittedName>
        <fullName evidence="1">Uncharacterized protein</fullName>
    </submittedName>
</protein>
<dbReference type="AlphaFoldDB" id="W9GQX6"/>
<sequence>MLDDAIDLRPDIPRITQGLRDVARRRLFTAPDMLDRIAEGLYDDPRILVHVDQHIAVLSLYPGREEGMVRERIDRYGTPYPNLYTLDGVSETTGHHGYEMLHQNQYMIAHPNGNTIEGGVIFHLFPDCSFTLERMSIRTSLPGGEVLEYPTHLLLMIRFGERFLMFDAVRDMDDLATQHVFASRLAAEHYAKTTQSL</sequence>
<gene>
    <name evidence="1" type="ORF">N825_28910</name>
</gene>
<dbReference type="STRING" id="1385369.N825_28910"/>
<comment type="caution">
    <text evidence="1">The sequence shown here is derived from an EMBL/GenBank/DDBJ whole genome shotgun (WGS) entry which is preliminary data.</text>
</comment>
<organism evidence="1 2">
    <name type="scientific">Skermanella stibiiresistens SB22</name>
    <dbReference type="NCBI Taxonomy" id="1385369"/>
    <lineage>
        <taxon>Bacteria</taxon>
        <taxon>Pseudomonadati</taxon>
        <taxon>Pseudomonadota</taxon>
        <taxon>Alphaproteobacteria</taxon>
        <taxon>Rhodospirillales</taxon>
        <taxon>Azospirillaceae</taxon>
        <taxon>Skermanella</taxon>
    </lineage>
</organism>
<dbReference type="EMBL" id="AVFL01000047">
    <property type="protein sequence ID" value="EWY36295.1"/>
    <property type="molecule type" value="Genomic_DNA"/>
</dbReference>
<accession>W9GQX6</accession>
<dbReference type="OrthoDB" id="9946508at2"/>
<name>W9GQX6_9PROT</name>
<proteinExistence type="predicted"/>
<evidence type="ECO:0000313" key="2">
    <source>
        <dbReference type="Proteomes" id="UP000019486"/>
    </source>
</evidence>
<dbReference type="RefSeq" id="WP_037460972.1">
    <property type="nucleotide sequence ID" value="NZ_AVFL01000047.1"/>
</dbReference>
<reference evidence="1 2" key="1">
    <citation type="submission" date="2013-08" db="EMBL/GenBank/DDBJ databases">
        <title>The genome sequence of Skermanella stibiiresistens.</title>
        <authorList>
            <person name="Zhu W."/>
            <person name="Wang G."/>
        </authorList>
    </citation>
    <scope>NUCLEOTIDE SEQUENCE [LARGE SCALE GENOMIC DNA]</scope>
    <source>
        <strain evidence="1 2">SB22</strain>
    </source>
</reference>
<keyword evidence="2" id="KW-1185">Reference proteome</keyword>
<evidence type="ECO:0000313" key="1">
    <source>
        <dbReference type="EMBL" id="EWY36295.1"/>
    </source>
</evidence>